<feature type="signal peptide" evidence="6">
    <location>
        <begin position="1"/>
        <end position="33"/>
    </location>
</feature>
<proteinExistence type="predicted"/>
<dbReference type="Pfam" id="PF16555">
    <property type="entry name" value="GramPos_pilinD1"/>
    <property type="match status" value="1"/>
</dbReference>
<evidence type="ECO:0000256" key="3">
    <source>
        <dbReference type="ARBA" id="ARBA00022729"/>
    </source>
</evidence>
<keyword evidence="3 6" id="KW-0732">Signal</keyword>
<dbReference type="InterPro" id="IPR046473">
    <property type="entry name" value="Sgo0707-like_N2"/>
</dbReference>
<sequence>MSTPNKGRLLRATATALTGAVLAMVCAVAPASAADNSLVDATQKGSITVHKFEKPEAATGLANNGTQLDAAATAALKPLDGVTFSIAQVGGIDLATNEGWKTANDLLGKFDAKDSAGSITGAGHTLSQAVTAVTGSGGKAGEAYFGELGLGLYLVTETVVPNGVTPSAPFLVSVPLTDPNNQKNWLYNVHVYPKNSVSTANKTVADADSVKLGDNVTFTITGGIPNEDILDGYKVVDVLDAKLTYVSTEVALANGAALESGDYTVTPDGNTVTVEFTEPGLSKLAANKTSQVQVVITTTVNTIGEIKNQALVYPNKFSIDSNTSPMETPEVETKWGAITLKKTNKADGEPLAGAKFSVFTTEADAKAGTNPVELGGETVFATPANGELTIAGLRYSNFANGVLVAEGEAGFLNYFLAEVEAPAGFELLAAPIKFQVTQATTAVGVDLDVVNVPSNSGFELPLTGGTGTTLLYAGGLLLVAGAVLLLVRSRRTQS</sequence>
<dbReference type="Pfam" id="PF20623">
    <property type="entry name" value="Sgo0707_N2"/>
    <property type="match status" value="1"/>
</dbReference>
<dbReference type="EMBL" id="JAGIOI010000001">
    <property type="protein sequence ID" value="MBP2413251.1"/>
    <property type="molecule type" value="Genomic_DNA"/>
</dbReference>
<dbReference type="InterPro" id="IPR013783">
    <property type="entry name" value="Ig-like_fold"/>
</dbReference>
<evidence type="ECO:0000259" key="7">
    <source>
        <dbReference type="PROSITE" id="PS50847"/>
    </source>
</evidence>
<accession>A0ABS4YWW3</accession>
<feature type="transmembrane region" description="Helical" evidence="5">
    <location>
        <begin position="470"/>
        <end position="487"/>
    </location>
</feature>
<dbReference type="NCBIfam" id="TIGR04226">
    <property type="entry name" value="RrgB_K2N_iso_D2"/>
    <property type="match status" value="1"/>
</dbReference>
<evidence type="ECO:0000256" key="4">
    <source>
        <dbReference type="ARBA" id="ARBA00023088"/>
    </source>
</evidence>
<dbReference type="Pfam" id="PF17802">
    <property type="entry name" value="SpaA"/>
    <property type="match status" value="1"/>
</dbReference>
<evidence type="ECO:0000256" key="6">
    <source>
        <dbReference type="SAM" id="SignalP"/>
    </source>
</evidence>
<keyword evidence="9" id="KW-1185">Reference proteome</keyword>
<dbReference type="PROSITE" id="PS50847">
    <property type="entry name" value="GRAM_POS_ANCHORING"/>
    <property type="match status" value="1"/>
</dbReference>
<dbReference type="InterPro" id="IPR019931">
    <property type="entry name" value="LPXTG_anchor"/>
</dbReference>
<evidence type="ECO:0000256" key="5">
    <source>
        <dbReference type="SAM" id="Phobius"/>
    </source>
</evidence>
<keyword evidence="5" id="KW-0812">Transmembrane</keyword>
<gene>
    <name evidence="8" type="ORF">JOF48_002050</name>
</gene>
<keyword evidence="2" id="KW-0964">Secreted</keyword>
<dbReference type="NCBIfam" id="TIGR01167">
    <property type="entry name" value="LPXTG_anchor"/>
    <property type="match status" value="1"/>
</dbReference>
<dbReference type="InterPro" id="IPR048052">
    <property type="entry name" value="FM1-like"/>
</dbReference>
<dbReference type="InterPro" id="IPR041033">
    <property type="entry name" value="SpaA_PFL_dom_1"/>
</dbReference>
<dbReference type="Gene3D" id="2.60.40.10">
    <property type="entry name" value="Immunoglobulins"/>
    <property type="match status" value="2"/>
</dbReference>
<evidence type="ECO:0000256" key="1">
    <source>
        <dbReference type="ARBA" id="ARBA00022512"/>
    </source>
</evidence>
<keyword evidence="5" id="KW-1133">Transmembrane helix</keyword>
<keyword evidence="5" id="KW-0472">Membrane</keyword>
<evidence type="ECO:0000313" key="9">
    <source>
        <dbReference type="Proteomes" id="UP000711614"/>
    </source>
</evidence>
<dbReference type="RefSeq" id="WP_342591213.1">
    <property type="nucleotide sequence ID" value="NZ_JAGIOI010000001.1"/>
</dbReference>
<reference evidence="8 9" key="1">
    <citation type="submission" date="2021-03" db="EMBL/GenBank/DDBJ databases">
        <title>Sequencing the genomes of 1000 actinobacteria strains.</title>
        <authorList>
            <person name="Klenk H.-P."/>
        </authorList>
    </citation>
    <scope>NUCLEOTIDE SEQUENCE [LARGE SCALE GENOMIC DNA]</scope>
    <source>
        <strain evidence="8 9">DSM 16005</strain>
    </source>
</reference>
<keyword evidence="1" id="KW-0134">Cell wall</keyword>
<feature type="domain" description="Gram-positive cocci surface proteins LPxTG" evidence="7">
    <location>
        <begin position="460"/>
        <end position="494"/>
    </location>
</feature>
<dbReference type="Pfam" id="PF00746">
    <property type="entry name" value="Gram_pos_anchor"/>
    <property type="match status" value="1"/>
</dbReference>
<dbReference type="InterPro" id="IPR026466">
    <property type="entry name" value="Fim_isopep_form_D2_dom"/>
</dbReference>
<dbReference type="NCBIfam" id="NF033902">
    <property type="entry name" value="iso_D2_wall_anc"/>
    <property type="match status" value="1"/>
</dbReference>
<keyword evidence="4" id="KW-0572">Peptidoglycan-anchor</keyword>
<dbReference type="InterPro" id="IPR032364">
    <property type="entry name" value="GramPos_pilinD1_N"/>
</dbReference>
<name>A0ABS4YWW3_9MICC</name>
<feature type="chain" id="PRO_5045089166" evidence="6">
    <location>
        <begin position="34"/>
        <end position="494"/>
    </location>
</feature>
<evidence type="ECO:0000313" key="8">
    <source>
        <dbReference type="EMBL" id="MBP2413251.1"/>
    </source>
</evidence>
<organism evidence="8 9">
    <name type="scientific">Arthrobacter stackebrandtii</name>
    <dbReference type="NCBI Taxonomy" id="272161"/>
    <lineage>
        <taxon>Bacteria</taxon>
        <taxon>Bacillati</taxon>
        <taxon>Actinomycetota</taxon>
        <taxon>Actinomycetes</taxon>
        <taxon>Micrococcales</taxon>
        <taxon>Micrococcaceae</taxon>
        <taxon>Arthrobacter</taxon>
    </lineage>
</organism>
<dbReference type="Proteomes" id="UP000711614">
    <property type="component" value="Unassembled WGS sequence"/>
</dbReference>
<dbReference type="Gene3D" id="2.60.40.740">
    <property type="match status" value="1"/>
</dbReference>
<comment type="caution">
    <text evidence="8">The sequence shown here is derived from an EMBL/GenBank/DDBJ whole genome shotgun (WGS) entry which is preliminary data.</text>
</comment>
<evidence type="ECO:0000256" key="2">
    <source>
        <dbReference type="ARBA" id="ARBA00022525"/>
    </source>
</evidence>
<protein>
    <submittedName>
        <fullName evidence="8">Fimbrial isopeptide formation D2 family protein/LPXTG-motif cell wall-anchored protein</fullName>
    </submittedName>
</protein>